<gene>
    <name evidence="1" type="ORF">FOIG_16053</name>
</gene>
<dbReference type="VEuPathDB" id="FungiDB:FOIG_16053"/>
<accession>X0K0Z7</accession>
<dbReference type="RefSeq" id="XP_031052849.1">
    <property type="nucleotide sequence ID" value="XM_031217474.1"/>
</dbReference>
<organism evidence="1">
    <name type="scientific">Fusarium odoratissimum (strain NRRL 54006)</name>
    <dbReference type="NCBI Taxonomy" id="1089451"/>
    <lineage>
        <taxon>Eukaryota</taxon>
        <taxon>Fungi</taxon>
        <taxon>Dikarya</taxon>
        <taxon>Ascomycota</taxon>
        <taxon>Pezizomycotina</taxon>
        <taxon>Sordariomycetes</taxon>
        <taxon>Hypocreomycetidae</taxon>
        <taxon>Hypocreales</taxon>
        <taxon>Nectriaceae</taxon>
        <taxon>Fusarium</taxon>
        <taxon>Fusarium oxysporum species complex</taxon>
        <taxon>Fusarium oxysporum f. sp. cubense (strain race 4)</taxon>
    </lineage>
</organism>
<evidence type="ECO:0000313" key="1">
    <source>
        <dbReference type="EMBL" id="EXL90759.1"/>
    </source>
</evidence>
<dbReference type="Proteomes" id="UP000030685">
    <property type="component" value="Unassembled WGS sequence"/>
</dbReference>
<dbReference type="HOGENOM" id="CLU_2941815_0_0_1"/>
<dbReference type="EMBL" id="KK036137">
    <property type="protein sequence ID" value="EXL90759.1"/>
    <property type="molecule type" value="Genomic_DNA"/>
</dbReference>
<proteinExistence type="predicted"/>
<sequence>MMRRTSSIRLDPNSGRPWLQWQSHAFSVDLTSPLSLSPFQASQTNSRRLQISVGTQLHTA</sequence>
<dbReference type="AlphaFoldDB" id="X0K0Z7"/>
<dbReference type="GeneID" id="42041228"/>
<name>X0K0Z7_FUSO5</name>
<protein>
    <submittedName>
        <fullName evidence="1">Uncharacterized protein</fullName>
    </submittedName>
</protein>
<reference evidence="1" key="2">
    <citation type="submission" date="2014-03" db="EMBL/GenBank/DDBJ databases">
        <title>The Genome Annotation of Fusarium oxysporum II5.</title>
        <authorList>
            <consortium name="The Broad Institute Genomics Platform"/>
            <person name="Ma L.-J."/>
            <person name="Corby-Kistler H."/>
            <person name="Broz K."/>
            <person name="Gale L.R."/>
            <person name="Jonkers W."/>
            <person name="O'Donnell K."/>
            <person name="Ploetz R."/>
            <person name="Steinberg C."/>
            <person name="Schwartz D.C."/>
            <person name="VanEtten H."/>
            <person name="Zhou S."/>
            <person name="Young S.K."/>
            <person name="Zeng Q."/>
            <person name="Gargeya S."/>
            <person name="Fitzgerald M."/>
            <person name="Abouelleil A."/>
            <person name="Alvarado L."/>
            <person name="Chapman S.B."/>
            <person name="Gainer-Dewar J."/>
            <person name="Goldberg J."/>
            <person name="Griggs A."/>
            <person name="Gujja S."/>
            <person name="Hansen M."/>
            <person name="Howarth C."/>
            <person name="Imamovic A."/>
            <person name="Ireland A."/>
            <person name="Larimer J."/>
            <person name="McCowan C."/>
            <person name="Murphy C."/>
            <person name="Pearson M."/>
            <person name="Poon T.W."/>
            <person name="Priest M."/>
            <person name="Roberts A."/>
            <person name="Saif S."/>
            <person name="Shea T."/>
            <person name="Sykes S."/>
            <person name="Wortman J."/>
            <person name="Nusbaum C."/>
            <person name="Birren B."/>
        </authorList>
    </citation>
    <scope>NUCLEOTIDE SEQUENCE</scope>
    <source>
        <strain evidence="1">54006</strain>
    </source>
</reference>
<reference evidence="1" key="1">
    <citation type="submission" date="2011-11" db="EMBL/GenBank/DDBJ databases">
        <title>The Genome Sequence of Fusarium oxysporum II5.</title>
        <authorList>
            <consortium name="The Broad Institute Genome Sequencing Platform"/>
            <person name="Ma L.-J."/>
            <person name="Gale L.R."/>
            <person name="Schwartz D.C."/>
            <person name="Zhou S."/>
            <person name="Corby-Kistler H."/>
            <person name="Young S.K."/>
            <person name="Zeng Q."/>
            <person name="Gargeya S."/>
            <person name="Fitzgerald M."/>
            <person name="Haas B."/>
            <person name="Abouelleil A."/>
            <person name="Alvarado L."/>
            <person name="Arachchi H.M."/>
            <person name="Berlin A."/>
            <person name="Brown A."/>
            <person name="Chapman S.B."/>
            <person name="Chen Z."/>
            <person name="Dunbar C."/>
            <person name="Freedman E."/>
            <person name="Gearin G."/>
            <person name="Goldberg J."/>
            <person name="Griggs A."/>
            <person name="Gujja S."/>
            <person name="Heiman D."/>
            <person name="Howarth C."/>
            <person name="Larson L."/>
            <person name="Lui A."/>
            <person name="MacDonald P.J.P."/>
            <person name="Montmayeur A."/>
            <person name="Murphy C."/>
            <person name="Neiman D."/>
            <person name="Pearson M."/>
            <person name="Priest M."/>
            <person name="Roberts A."/>
            <person name="Saif S."/>
            <person name="Shea T."/>
            <person name="Shenoy N."/>
            <person name="Sisk P."/>
            <person name="Stolte C."/>
            <person name="Sykes S."/>
            <person name="Wortman J."/>
            <person name="Nusbaum C."/>
            <person name="Birren B."/>
        </authorList>
    </citation>
    <scope>NUCLEOTIDE SEQUENCE [LARGE SCALE GENOMIC DNA]</scope>
    <source>
        <strain evidence="1">54006</strain>
    </source>
</reference>